<gene>
    <name evidence="6" type="ORF">H4O21_05775</name>
</gene>
<dbReference type="InterPro" id="IPR027417">
    <property type="entry name" value="P-loop_NTPase"/>
</dbReference>
<dbReference type="InterPro" id="IPR003439">
    <property type="entry name" value="ABC_transporter-like_ATP-bd"/>
</dbReference>
<dbReference type="PROSITE" id="PS50893">
    <property type="entry name" value="ABC_TRANSPORTER_2"/>
    <property type="match status" value="1"/>
</dbReference>
<evidence type="ECO:0000256" key="2">
    <source>
        <dbReference type="ARBA" id="ARBA00022448"/>
    </source>
</evidence>
<dbReference type="PANTHER" id="PTHR43776">
    <property type="entry name" value="TRANSPORT ATP-BINDING PROTEIN"/>
    <property type="match status" value="1"/>
</dbReference>
<dbReference type="GO" id="GO:0005524">
    <property type="term" value="F:ATP binding"/>
    <property type="evidence" value="ECO:0007669"/>
    <property type="project" value="UniProtKB-KW"/>
</dbReference>
<organism evidence="6 7">
    <name type="scientific">Oceanospirillum sediminis</name>
    <dbReference type="NCBI Taxonomy" id="2760088"/>
    <lineage>
        <taxon>Bacteria</taxon>
        <taxon>Pseudomonadati</taxon>
        <taxon>Pseudomonadota</taxon>
        <taxon>Gammaproteobacteria</taxon>
        <taxon>Oceanospirillales</taxon>
        <taxon>Oceanospirillaceae</taxon>
        <taxon>Oceanospirillum</taxon>
    </lineage>
</organism>
<evidence type="ECO:0000259" key="5">
    <source>
        <dbReference type="PROSITE" id="PS50893"/>
    </source>
</evidence>
<dbReference type="PANTHER" id="PTHR43776:SF7">
    <property type="entry name" value="D,D-DIPEPTIDE TRANSPORT ATP-BINDING PROTEIN DDPF-RELATED"/>
    <property type="match status" value="1"/>
</dbReference>
<dbReference type="InterPro" id="IPR017871">
    <property type="entry name" value="ABC_transporter-like_CS"/>
</dbReference>
<protein>
    <submittedName>
        <fullName evidence="6">ATP-binding cassette domain-containing protein</fullName>
    </submittedName>
</protein>
<dbReference type="Proteomes" id="UP000565262">
    <property type="component" value="Unassembled WGS sequence"/>
</dbReference>
<dbReference type="EMBL" id="JACJFM010000005">
    <property type="protein sequence ID" value="MBB1486111.1"/>
    <property type="molecule type" value="Genomic_DNA"/>
</dbReference>
<evidence type="ECO:0000256" key="4">
    <source>
        <dbReference type="ARBA" id="ARBA00022840"/>
    </source>
</evidence>
<sequence length="267" mass="29756">MSELFRVEQGNKSYQEQSLLVRQPAKQVLFDISLTIQAGESVALVGASGSGKSTLCRMLLGLETFDSGNVLFKGQPLSDFSTQDEHRFRRAVQMVFQDSVSAVNPRLTIANVIEEPLKYLMKMPAGKRPERVRELLSQVGLLPEDAFKKAGQMSGGMLQRVCIARALACEPDVIALDESLSSLDLVLQQQLIALLKQIQKEQGTSYLFVTHDLRLVHLFCQRALVMDQGRLVEDTLVSRDMQWQSDMGQALQKAVLPVRPRRKAALA</sequence>
<dbReference type="CDD" id="cd03257">
    <property type="entry name" value="ABC_NikE_OppD_transporters"/>
    <property type="match status" value="1"/>
</dbReference>
<keyword evidence="3" id="KW-0547">Nucleotide-binding</keyword>
<evidence type="ECO:0000256" key="1">
    <source>
        <dbReference type="ARBA" id="ARBA00005417"/>
    </source>
</evidence>
<accession>A0A839IMJ0</accession>
<reference evidence="6 7" key="1">
    <citation type="submission" date="2020-08" db="EMBL/GenBank/DDBJ databases">
        <title>Oceanospirillum sp. nov. isolated from marine sediment.</title>
        <authorList>
            <person name="Ji X."/>
        </authorList>
    </citation>
    <scope>NUCLEOTIDE SEQUENCE [LARGE SCALE GENOMIC DNA]</scope>
    <source>
        <strain evidence="6 7">D5</strain>
    </source>
</reference>
<dbReference type="Pfam" id="PF00005">
    <property type="entry name" value="ABC_tran"/>
    <property type="match status" value="1"/>
</dbReference>
<evidence type="ECO:0000313" key="6">
    <source>
        <dbReference type="EMBL" id="MBB1486111.1"/>
    </source>
</evidence>
<evidence type="ECO:0000313" key="7">
    <source>
        <dbReference type="Proteomes" id="UP000565262"/>
    </source>
</evidence>
<keyword evidence="2" id="KW-0813">Transport</keyword>
<dbReference type="SMART" id="SM00382">
    <property type="entry name" value="AAA"/>
    <property type="match status" value="1"/>
</dbReference>
<proteinExistence type="inferred from homology"/>
<dbReference type="GO" id="GO:0055085">
    <property type="term" value="P:transmembrane transport"/>
    <property type="evidence" value="ECO:0007669"/>
    <property type="project" value="UniProtKB-ARBA"/>
</dbReference>
<dbReference type="Gene3D" id="3.40.50.300">
    <property type="entry name" value="P-loop containing nucleotide triphosphate hydrolases"/>
    <property type="match status" value="1"/>
</dbReference>
<dbReference type="AlphaFoldDB" id="A0A839IMJ0"/>
<comment type="similarity">
    <text evidence="1">Belongs to the ABC transporter superfamily.</text>
</comment>
<keyword evidence="7" id="KW-1185">Reference proteome</keyword>
<feature type="domain" description="ABC transporter" evidence="5">
    <location>
        <begin position="14"/>
        <end position="253"/>
    </location>
</feature>
<comment type="caution">
    <text evidence="6">The sequence shown here is derived from an EMBL/GenBank/DDBJ whole genome shotgun (WGS) entry which is preliminary data.</text>
</comment>
<dbReference type="PROSITE" id="PS00211">
    <property type="entry name" value="ABC_TRANSPORTER_1"/>
    <property type="match status" value="1"/>
</dbReference>
<dbReference type="GO" id="GO:0016887">
    <property type="term" value="F:ATP hydrolysis activity"/>
    <property type="evidence" value="ECO:0007669"/>
    <property type="project" value="InterPro"/>
</dbReference>
<dbReference type="RefSeq" id="WP_182807893.1">
    <property type="nucleotide sequence ID" value="NZ_JACJFM010000005.1"/>
</dbReference>
<name>A0A839IMJ0_9GAMM</name>
<keyword evidence="4 6" id="KW-0067">ATP-binding</keyword>
<dbReference type="InterPro" id="IPR050319">
    <property type="entry name" value="ABC_transp_ATP-bind"/>
</dbReference>
<dbReference type="InterPro" id="IPR003593">
    <property type="entry name" value="AAA+_ATPase"/>
</dbReference>
<evidence type="ECO:0000256" key="3">
    <source>
        <dbReference type="ARBA" id="ARBA00022741"/>
    </source>
</evidence>
<dbReference type="SUPFAM" id="SSF52540">
    <property type="entry name" value="P-loop containing nucleoside triphosphate hydrolases"/>
    <property type="match status" value="1"/>
</dbReference>